<protein>
    <recommendedName>
        <fullName evidence="8">Mid2 domain-containing protein</fullName>
    </recommendedName>
</protein>
<reference evidence="4 7" key="2">
    <citation type="submission" date="2019-08" db="EMBL/GenBank/DDBJ databases">
        <title>The genome sequence of a newly discovered highly antifungal drug resistant Aspergillus species, Aspergillus tanneri NIH 1004.</title>
        <authorList>
            <person name="Mounaud S."/>
            <person name="Singh I."/>
            <person name="Joardar V."/>
            <person name="Pakala S."/>
            <person name="Pakala S."/>
            <person name="Venepally P."/>
            <person name="Chung J.K."/>
            <person name="Losada L."/>
            <person name="Nierman W.C."/>
        </authorList>
    </citation>
    <scope>NUCLEOTIDE SEQUENCE [LARGE SCALE GENOMIC DNA]</scope>
    <source>
        <strain evidence="4 7">NIH1004</strain>
    </source>
</reference>
<evidence type="ECO:0000313" key="7">
    <source>
        <dbReference type="Proteomes" id="UP000324241"/>
    </source>
</evidence>
<evidence type="ECO:0008006" key="8">
    <source>
        <dbReference type="Google" id="ProtNLM"/>
    </source>
</evidence>
<feature type="compositionally biased region" description="Low complexity" evidence="1">
    <location>
        <begin position="118"/>
        <end position="129"/>
    </location>
</feature>
<dbReference type="EMBL" id="QUQM01000006">
    <property type="protein sequence ID" value="KAA8644198.1"/>
    <property type="molecule type" value="Genomic_DNA"/>
</dbReference>
<comment type="caution">
    <text evidence="5">The sequence shown here is derived from an EMBL/GenBank/DDBJ whole genome shotgun (WGS) entry which is preliminary data.</text>
</comment>
<dbReference type="PROSITE" id="PS51257">
    <property type="entry name" value="PROKAR_LIPOPROTEIN"/>
    <property type="match status" value="1"/>
</dbReference>
<keyword evidence="6" id="KW-1185">Reference proteome</keyword>
<dbReference type="OrthoDB" id="4510195at2759"/>
<dbReference type="GeneID" id="54331099"/>
<evidence type="ECO:0000256" key="1">
    <source>
        <dbReference type="SAM" id="MobiDB-lite"/>
    </source>
</evidence>
<dbReference type="VEuPathDB" id="FungiDB:EYZ11_004679"/>
<evidence type="ECO:0000313" key="5">
    <source>
        <dbReference type="EMBL" id="THC95852.1"/>
    </source>
</evidence>
<proteinExistence type="predicted"/>
<feature type="transmembrane region" description="Helical" evidence="2">
    <location>
        <begin position="242"/>
        <end position="264"/>
    </location>
</feature>
<evidence type="ECO:0000256" key="3">
    <source>
        <dbReference type="SAM" id="SignalP"/>
    </source>
</evidence>
<feature type="region of interest" description="Disordered" evidence="1">
    <location>
        <begin position="22"/>
        <end position="229"/>
    </location>
</feature>
<keyword evidence="2" id="KW-1133">Transmembrane helix</keyword>
<feature type="compositionally biased region" description="Basic and acidic residues" evidence="1">
    <location>
        <begin position="96"/>
        <end position="117"/>
    </location>
</feature>
<evidence type="ECO:0000256" key="2">
    <source>
        <dbReference type="SAM" id="Phobius"/>
    </source>
</evidence>
<accession>A0A4S3JK98</accession>
<feature type="compositionally biased region" description="Basic and acidic residues" evidence="1">
    <location>
        <begin position="130"/>
        <end position="145"/>
    </location>
</feature>
<feature type="compositionally biased region" description="Polar residues" evidence="1">
    <location>
        <begin position="23"/>
        <end position="33"/>
    </location>
</feature>
<feature type="chain" id="PRO_5036358490" description="Mid2 domain-containing protein" evidence="3">
    <location>
        <begin position="18"/>
        <end position="343"/>
    </location>
</feature>
<organism evidence="5 6">
    <name type="scientific">Aspergillus tanneri</name>
    <dbReference type="NCBI Taxonomy" id="1220188"/>
    <lineage>
        <taxon>Eukaryota</taxon>
        <taxon>Fungi</taxon>
        <taxon>Dikarya</taxon>
        <taxon>Ascomycota</taxon>
        <taxon>Pezizomycotina</taxon>
        <taxon>Eurotiomycetes</taxon>
        <taxon>Eurotiomycetidae</taxon>
        <taxon>Eurotiales</taxon>
        <taxon>Aspergillaceae</taxon>
        <taxon>Aspergillus</taxon>
        <taxon>Aspergillus subgen. Circumdati</taxon>
    </lineage>
</organism>
<dbReference type="STRING" id="1220188.A0A4S3JK98"/>
<dbReference type="Proteomes" id="UP000324241">
    <property type="component" value="Unassembled WGS sequence"/>
</dbReference>
<gene>
    <name evidence="4" type="ORF">ATNIH1004_008397</name>
    <name evidence="5" type="ORF">EYZ11_004679</name>
</gene>
<feature type="compositionally biased region" description="Basic and acidic residues" evidence="1">
    <location>
        <begin position="57"/>
        <end position="89"/>
    </location>
</feature>
<keyword evidence="3" id="KW-0732">Signal</keyword>
<dbReference type="AlphaFoldDB" id="A0A4S3JK98"/>
<evidence type="ECO:0000313" key="6">
    <source>
        <dbReference type="Proteomes" id="UP000308092"/>
    </source>
</evidence>
<keyword evidence="2" id="KW-0472">Membrane</keyword>
<reference evidence="5 6" key="1">
    <citation type="submission" date="2019-03" db="EMBL/GenBank/DDBJ databases">
        <title>The genome sequence of a newly discovered highly antifungal drug resistant Aspergillus species, Aspergillus tanneri NIH 1004.</title>
        <authorList>
            <person name="Mounaud S."/>
            <person name="Singh I."/>
            <person name="Joardar V."/>
            <person name="Pakala S."/>
            <person name="Pakala S."/>
            <person name="Venepally P."/>
            <person name="Hoover J."/>
            <person name="Nierman W."/>
            <person name="Chung J."/>
            <person name="Losada L."/>
        </authorList>
    </citation>
    <scope>NUCLEOTIDE SEQUENCE [LARGE SCALE GENOMIC DNA]</scope>
    <source>
        <strain evidence="5 6">NIH1004</strain>
    </source>
</reference>
<feature type="signal peptide" evidence="3">
    <location>
        <begin position="1"/>
        <end position="17"/>
    </location>
</feature>
<dbReference type="RefSeq" id="XP_033423559.1">
    <property type="nucleotide sequence ID" value="XM_033573007.1"/>
</dbReference>
<name>A0A4S3JK98_9EURO</name>
<feature type="compositionally biased region" description="Low complexity" evidence="1">
    <location>
        <begin position="146"/>
        <end position="229"/>
    </location>
</feature>
<sequence>MRINLLLTLALSSLACARLEQPTGFSQHPSRTTVLPDPSPAVGDHAVLSDQFPPADRVLKRADDDAAKAAATDDAKNDDPKNNDPKNNDPKNNAPKNDDAKNDGAKEDDSKSDDAAKTTDPAPAKPAEPTTDKPKPETTSDKKTADAPATTKAEPTTKESTTSSTSSTTTTQPTTTAEPTTTSSTESTTSTTSATSQTSSTTGSETSTSSSTTSSSTTKTSSAAASTSSSNFNVKEWNHNGMVAAIAVSSIVGAIFIGTIVWLCTRNKLKGTFASKPAPLEVLPVGAPAGASTYSMVPLAEGNNRPTSEAKFDRGSMMFASSSRTDLESVAHSSAGRPSTRMV</sequence>
<keyword evidence="2" id="KW-0812">Transmembrane</keyword>
<evidence type="ECO:0000313" key="4">
    <source>
        <dbReference type="EMBL" id="KAA8644198.1"/>
    </source>
</evidence>
<dbReference type="EMBL" id="SOSA01000139">
    <property type="protein sequence ID" value="THC95852.1"/>
    <property type="molecule type" value="Genomic_DNA"/>
</dbReference>
<dbReference type="Proteomes" id="UP000308092">
    <property type="component" value="Unassembled WGS sequence"/>
</dbReference>